<sequence length="246" mass="27225">MLQPSLTAGVRAGSRTAVFLHRLSRLHAYGTYSCNASDCLRIQEPGQISHSKCRYMAVVMVRTACSPLRLSHVDKILLPAQSRCLYGEKMCLFRKWFRAGEKAIRPLGQPHSGLGRPGITSLRLSLPYRGELYYPCSPWRLLHIANNLTAFKPTSAALQAFGKSSMAVPLTDLFSASCQLPSTCEETVCRICTLSSPLKDYSGSLTSSLPRGCPTTHHLNIRWLSLLLPFRDPVTVVTALAYLWSP</sequence>
<dbReference type="Proteomes" id="UP000799754">
    <property type="component" value="Unassembled WGS sequence"/>
</dbReference>
<comment type="caution">
    <text evidence="1">The sequence shown here is derived from an EMBL/GenBank/DDBJ whole genome shotgun (WGS) entry which is preliminary data.</text>
</comment>
<keyword evidence="2" id="KW-1185">Reference proteome</keyword>
<proteinExistence type="predicted"/>
<reference evidence="1" key="1">
    <citation type="journal article" date="2020" name="Stud. Mycol.">
        <title>101 Dothideomycetes genomes: a test case for predicting lifestyles and emergence of pathogens.</title>
        <authorList>
            <person name="Haridas S."/>
            <person name="Albert R."/>
            <person name="Binder M."/>
            <person name="Bloem J."/>
            <person name="Labutti K."/>
            <person name="Salamov A."/>
            <person name="Andreopoulos B."/>
            <person name="Baker S."/>
            <person name="Barry K."/>
            <person name="Bills G."/>
            <person name="Bluhm B."/>
            <person name="Cannon C."/>
            <person name="Castanera R."/>
            <person name="Culley D."/>
            <person name="Daum C."/>
            <person name="Ezra D."/>
            <person name="Gonzalez J."/>
            <person name="Henrissat B."/>
            <person name="Kuo A."/>
            <person name="Liang C."/>
            <person name="Lipzen A."/>
            <person name="Lutzoni F."/>
            <person name="Magnuson J."/>
            <person name="Mondo S."/>
            <person name="Nolan M."/>
            <person name="Ohm R."/>
            <person name="Pangilinan J."/>
            <person name="Park H.-J."/>
            <person name="Ramirez L."/>
            <person name="Alfaro M."/>
            <person name="Sun H."/>
            <person name="Tritt A."/>
            <person name="Yoshinaga Y."/>
            <person name="Zwiers L.-H."/>
            <person name="Turgeon B."/>
            <person name="Goodwin S."/>
            <person name="Spatafora J."/>
            <person name="Crous P."/>
            <person name="Grigoriev I."/>
        </authorList>
    </citation>
    <scope>NUCLEOTIDE SEQUENCE</scope>
    <source>
        <strain evidence="1">CBS 525.71</strain>
    </source>
</reference>
<evidence type="ECO:0000313" key="1">
    <source>
        <dbReference type="EMBL" id="KAF2622901.1"/>
    </source>
</evidence>
<evidence type="ECO:0000313" key="2">
    <source>
        <dbReference type="Proteomes" id="UP000799754"/>
    </source>
</evidence>
<organism evidence="1 2">
    <name type="scientific">Macroventuria anomochaeta</name>
    <dbReference type="NCBI Taxonomy" id="301207"/>
    <lineage>
        <taxon>Eukaryota</taxon>
        <taxon>Fungi</taxon>
        <taxon>Dikarya</taxon>
        <taxon>Ascomycota</taxon>
        <taxon>Pezizomycotina</taxon>
        <taxon>Dothideomycetes</taxon>
        <taxon>Pleosporomycetidae</taxon>
        <taxon>Pleosporales</taxon>
        <taxon>Pleosporineae</taxon>
        <taxon>Didymellaceae</taxon>
        <taxon>Macroventuria</taxon>
    </lineage>
</organism>
<protein>
    <submittedName>
        <fullName evidence="1">Uncharacterized protein</fullName>
    </submittedName>
</protein>
<dbReference type="EMBL" id="MU006741">
    <property type="protein sequence ID" value="KAF2622901.1"/>
    <property type="molecule type" value="Genomic_DNA"/>
</dbReference>
<gene>
    <name evidence="1" type="ORF">BU25DRAFT_203065</name>
</gene>
<accession>A0ACB6RLV7</accession>
<name>A0ACB6RLV7_9PLEO</name>